<dbReference type="InterPro" id="IPR046657">
    <property type="entry name" value="DUF6766"/>
</dbReference>
<gene>
    <name evidence="1" type="ORF">OG994_00135</name>
</gene>
<proteinExistence type="predicted"/>
<protein>
    <submittedName>
        <fullName evidence="1">Uncharacterized protein</fullName>
    </submittedName>
</protein>
<evidence type="ECO:0000313" key="2">
    <source>
        <dbReference type="Proteomes" id="UP001432190"/>
    </source>
</evidence>
<sequence length="102" mass="11004">MPLLIYRNSLSLALLLIFAGSFLGHLLGGTAQYNAEQALQSGAPPISALQFLGTSDFWFQSMQNWQSEFLAVGTLIVLSIFLRQHASPESKPVTVAHAQTGA</sequence>
<dbReference type="Proteomes" id="UP001432190">
    <property type="component" value="Chromosome"/>
</dbReference>
<accession>A0ABZ1S7M4</accession>
<name>A0ABZ1S7M4_9ACTN</name>
<keyword evidence="2" id="KW-1185">Reference proteome</keyword>
<dbReference type="Pfam" id="PF20554">
    <property type="entry name" value="DUF6766"/>
    <property type="match status" value="1"/>
</dbReference>
<organism evidence="1 2">
    <name type="scientific">Micromonospora globbae</name>
    <dbReference type="NCBI Taxonomy" id="1894969"/>
    <lineage>
        <taxon>Bacteria</taxon>
        <taxon>Bacillati</taxon>
        <taxon>Actinomycetota</taxon>
        <taxon>Actinomycetes</taxon>
        <taxon>Micromonosporales</taxon>
        <taxon>Micromonosporaceae</taxon>
        <taxon>Micromonospora</taxon>
    </lineage>
</organism>
<evidence type="ECO:0000313" key="1">
    <source>
        <dbReference type="EMBL" id="WUP49993.1"/>
    </source>
</evidence>
<dbReference type="EMBL" id="CP108084">
    <property type="protein sequence ID" value="WUP49993.1"/>
    <property type="molecule type" value="Genomic_DNA"/>
</dbReference>
<reference evidence="1" key="1">
    <citation type="submission" date="2022-10" db="EMBL/GenBank/DDBJ databases">
        <title>The complete genomes of actinobacterial strains from the NBC collection.</title>
        <authorList>
            <person name="Joergensen T.S."/>
            <person name="Alvarez Arevalo M."/>
            <person name="Sterndorff E.B."/>
            <person name="Faurdal D."/>
            <person name="Vuksanovic O."/>
            <person name="Mourched A.-S."/>
            <person name="Charusanti P."/>
            <person name="Shaw S."/>
            <person name="Blin K."/>
            <person name="Weber T."/>
        </authorList>
    </citation>
    <scope>NUCLEOTIDE SEQUENCE</scope>
    <source>
        <strain evidence="1">NBC_00256</strain>
    </source>
</reference>